<feature type="transmembrane region" description="Helical" evidence="1">
    <location>
        <begin position="182"/>
        <end position="203"/>
    </location>
</feature>
<dbReference type="InterPro" id="IPR010266">
    <property type="entry name" value="NnrS"/>
</dbReference>
<keyword evidence="1" id="KW-0472">Membrane</keyword>
<keyword evidence="1" id="KW-1133">Transmembrane helix</keyword>
<reference evidence="2 3" key="1">
    <citation type="submission" date="2019-05" db="EMBL/GenBank/DDBJ databases">
        <title>Genome sequences of Thalassotalea litorea 1K03283.</title>
        <authorList>
            <person name="Zhang D."/>
        </authorList>
    </citation>
    <scope>NUCLEOTIDE SEQUENCE [LARGE SCALE GENOMIC DNA]</scope>
    <source>
        <strain evidence="2 3">MCCC 1K03283</strain>
    </source>
</reference>
<feature type="transmembrane region" description="Helical" evidence="1">
    <location>
        <begin position="278"/>
        <end position="303"/>
    </location>
</feature>
<keyword evidence="1" id="KW-0812">Transmembrane</keyword>
<feature type="transmembrane region" description="Helical" evidence="1">
    <location>
        <begin position="309"/>
        <end position="332"/>
    </location>
</feature>
<feature type="transmembrane region" description="Helical" evidence="1">
    <location>
        <begin position="344"/>
        <end position="366"/>
    </location>
</feature>
<feature type="transmembrane region" description="Helical" evidence="1">
    <location>
        <begin position="116"/>
        <end position="137"/>
    </location>
</feature>
<dbReference type="Proteomes" id="UP000307790">
    <property type="component" value="Unassembled WGS sequence"/>
</dbReference>
<comment type="caution">
    <text evidence="2">The sequence shown here is derived from an EMBL/GenBank/DDBJ whole genome shotgun (WGS) entry which is preliminary data.</text>
</comment>
<keyword evidence="3" id="KW-1185">Reference proteome</keyword>
<evidence type="ECO:0000313" key="3">
    <source>
        <dbReference type="Proteomes" id="UP000307790"/>
    </source>
</evidence>
<dbReference type="AlphaFoldDB" id="A0A5R9IH68"/>
<organism evidence="2 3">
    <name type="scientific">Thalassotalea litorea</name>
    <dbReference type="NCBI Taxonomy" id="2020715"/>
    <lineage>
        <taxon>Bacteria</taxon>
        <taxon>Pseudomonadati</taxon>
        <taxon>Pseudomonadota</taxon>
        <taxon>Gammaproteobacteria</taxon>
        <taxon>Alteromonadales</taxon>
        <taxon>Colwelliaceae</taxon>
        <taxon>Thalassotalea</taxon>
    </lineage>
</organism>
<gene>
    <name evidence="2" type="ORF">FE810_13165</name>
</gene>
<protein>
    <submittedName>
        <fullName evidence="2">NnrS family protein</fullName>
    </submittedName>
</protein>
<accession>A0A5R9IH68</accession>
<feature type="transmembrane region" description="Helical" evidence="1">
    <location>
        <begin position="21"/>
        <end position="43"/>
    </location>
</feature>
<evidence type="ECO:0000256" key="1">
    <source>
        <dbReference type="SAM" id="Phobius"/>
    </source>
</evidence>
<dbReference type="RefSeq" id="WP_138320533.1">
    <property type="nucleotide sequence ID" value="NZ_VCBC01000013.1"/>
</dbReference>
<feature type="transmembrane region" description="Helical" evidence="1">
    <location>
        <begin position="224"/>
        <end position="241"/>
    </location>
</feature>
<feature type="transmembrane region" description="Helical" evidence="1">
    <location>
        <begin position="63"/>
        <end position="80"/>
    </location>
</feature>
<evidence type="ECO:0000313" key="2">
    <source>
        <dbReference type="EMBL" id="TLU62000.1"/>
    </source>
</evidence>
<proteinExistence type="predicted"/>
<dbReference type="OrthoDB" id="9770040at2"/>
<dbReference type="EMBL" id="VCBC01000013">
    <property type="protein sequence ID" value="TLU62000.1"/>
    <property type="molecule type" value="Genomic_DNA"/>
</dbReference>
<feature type="transmembrane region" description="Helical" evidence="1">
    <location>
        <begin position="92"/>
        <end position="110"/>
    </location>
</feature>
<name>A0A5R9IH68_9GAMM</name>
<feature type="transmembrane region" description="Helical" evidence="1">
    <location>
        <begin position="149"/>
        <end position="170"/>
    </location>
</feature>
<sequence>MLNITDNAQEQKIPAFFRLGFRPFFLSATIFSVTAIALWIAALSGWLNFEPYGGLFFWHAHEMLFGFVIAIIVGFLLTAVQTWTGVSGVRGWSLFGLFMVWLVARVGMLIGPQHLLFETILVLLDILFLPLSAYLLAKPIIKVRQYRNLFFVPVLAILALSNVFTHLTISPHFDIPITFQEIHYTVIMLITMIMVIMGGRVIPFFTANATKVVKRQPIKILEQVALGSMWLLALCFVFNIPSNSASFPWLAGLSLIAATTNMARCLRWNFQHTLSIPLLWSLHLAYSLIPISLFLFACHYAFGLFNLSSIIHCLTLGAMANLILAMISRVSLGHSGRPLQLHPFMPIAFLLLLIATLIRFVGVNFYSQSSLMSWQISALLWIVSFSAFAIIYWPVLTRPRVDGRPG</sequence>
<dbReference type="Pfam" id="PF05940">
    <property type="entry name" value="NnrS"/>
    <property type="match status" value="1"/>
</dbReference>
<feature type="transmembrane region" description="Helical" evidence="1">
    <location>
        <begin position="378"/>
        <end position="396"/>
    </location>
</feature>